<dbReference type="InterPro" id="IPR001353">
    <property type="entry name" value="Proteasome_sua/b"/>
</dbReference>
<dbReference type="PANTHER" id="PTHR11599">
    <property type="entry name" value="PROTEASOME SUBUNIT ALPHA/BETA"/>
    <property type="match status" value="1"/>
</dbReference>
<accession>A0A433Q494</accession>
<evidence type="ECO:0000313" key="2">
    <source>
        <dbReference type="EMBL" id="RUS24641.1"/>
    </source>
</evidence>
<dbReference type="InterPro" id="IPR029055">
    <property type="entry name" value="Ntn_hydrolases_N"/>
</dbReference>
<comment type="caution">
    <text evidence="2">The sequence shown here is derived from an EMBL/GenBank/DDBJ whole genome shotgun (WGS) entry which is preliminary data.</text>
</comment>
<dbReference type="AlphaFoldDB" id="A0A433Q494"/>
<protein>
    <submittedName>
        <fullName evidence="2">Nucleophile aminohydrolase</fullName>
    </submittedName>
</protein>
<dbReference type="Gene3D" id="3.60.20.10">
    <property type="entry name" value="Glutamine Phosphoribosylpyrophosphate, subunit 1, domain 1"/>
    <property type="match status" value="1"/>
</dbReference>
<keyword evidence="1" id="KW-0647">Proteasome</keyword>
<keyword evidence="2" id="KW-0378">Hydrolase</keyword>
<gene>
    <name evidence="2" type="ORF">BC938DRAFT_473288</name>
</gene>
<dbReference type="GO" id="GO:0051603">
    <property type="term" value="P:proteolysis involved in protein catabolic process"/>
    <property type="evidence" value="ECO:0007669"/>
    <property type="project" value="InterPro"/>
</dbReference>
<dbReference type="Proteomes" id="UP000274822">
    <property type="component" value="Unassembled WGS sequence"/>
</dbReference>
<dbReference type="InterPro" id="IPR050115">
    <property type="entry name" value="Proteasome_alpha"/>
</dbReference>
<name>A0A433Q494_9FUNG</name>
<evidence type="ECO:0000313" key="3">
    <source>
        <dbReference type="Proteomes" id="UP000274822"/>
    </source>
</evidence>
<proteinExistence type="predicted"/>
<organism evidence="2 3">
    <name type="scientific">Jimgerdemannia flammicorona</name>
    <dbReference type="NCBI Taxonomy" id="994334"/>
    <lineage>
        <taxon>Eukaryota</taxon>
        <taxon>Fungi</taxon>
        <taxon>Fungi incertae sedis</taxon>
        <taxon>Mucoromycota</taxon>
        <taxon>Mucoromycotina</taxon>
        <taxon>Endogonomycetes</taxon>
        <taxon>Endogonales</taxon>
        <taxon>Endogonaceae</taxon>
        <taxon>Jimgerdemannia</taxon>
    </lineage>
</organism>
<sequence>MTADSKTIIDHSRVEAQNYQFIYNKRIKIESIMQTICDLVLQSFGMVLLIAGIDKKRPQLFYADLLGIFMYDWEEYYKSLTLKEAKTLSLKMLKIVIKKKLNNTNIQLISIILWRKFHVYSE</sequence>
<keyword evidence="3" id="KW-1185">Reference proteome</keyword>
<reference evidence="2 3" key="1">
    <citation type="journal article" date="2018" name="New Phytol.">
        <title>Phylogenomics of Endogonaceae and evolution of mycorrhizas within Mucoromycota.</title>
        <authorList>
            <person name="Chang Y."/>
            <person name="Desiro A."/>
            <person name="Na H."/>
            <person name="Sandor L."/>
            <person name="Lipzen A."/>
            <person name="Clum A."/>
            <person name="Barry K."/>
            <person name="Grigoriev I.V."/>
            <person name="Martin F.M."/>
            <person name="Stajich J.E."/>
            <person name="Smith M.E."/>
            <person name="Bonito G."/>
            <person name="Spatafora J.W."/>
        </authorList>
    </citation>
    <scope>NUCLEOTIDE SEQUENCE [LARGE SCALE GENOMIC DNA]</scope>
    <source>
        <strain evidence="2 3">AD002</strain>
    </source>
</reference>
<dbReference type="GO" id="GO:0016787">
    <property type="term" value="F:hydrolase activity"/>
    <property type="evidence" value="ECO:0007669"/>
    <property type="project" value="UniProtKB-KW"/>
</dbReference>
<dbReference type="SUPFAM" id="SSF56235">
    <property type="entry name" value="N-terminal nucleophile aminohydrolases (Ntn hydrolases)"/>
    <property type="match status" value="1"/>
</dbReference>
<dbReference type="EMBL" id="RBNJ01015368">
    <property type="protein sequence ID" value="RUS24641.1"/>
    <property type="molecule type" value="Genomic_DNA"/>
</dbReference>
<dbReference type="Pfam" id="PF00227">
    <property type="entry name" value="Proteasome"/>
    <property type="match status" value="1"/>
</dbReference>
<dbReference type="GO" id="GO:0005839">
    <property type="term" value="C:proteasome core complex"/>
    <property type="evidence" value="ECO:0007669"/>
    <property type="project" value="InterPro"/>
</dbReference>
<evidence type="ECO:0000256" key="1">
    <source>
        <dbReference type="ARBA" id="ARBA00022942"/>
    </source>
</evidence>